<accession>A0A9D2RFP2</accession>
<organism evidence="2 3">
    <name type="scientific">Candidatus Mediterraneibacter quadrami</name>
    <dbReference type="NCBI Taxonomy" id="2838684"/>
    <lineage>
        <taxon>Bacteria</taxon>
        <taxon>Bacillati</taxon>
        <taxon>Bacillota</taxon>
        <taxon>Clostridia</taxon>
        <taxon>Lachnospirales</taxon>
        <taxon>Lachnospiraceae</taxon>
        <taxon>Mediterraneibacter</taxon>
    </lineage>
</organism>
<evidence type="ECO:0000313" key="2">
    <source>
        <dbReference type="EMBL" id="HJD42551.1"/>
    </source>
</evidence>
<reference evidence="2" key="2">
    <citation type="submission" date="2021-04" db="EMBL/GenBank/DDBJ databases">
        <authorList>
            <person name="Gilroy R."/>
        </authorList>
    </citation>
    <scope>NUCLEOTIDE SEQUENCE</scope>
    <source>
        <strain evidence="2">ChiBcec15-3976</strain>
    </source>
</reference>
<dbReference type="Proteomes" id="UP000823909">
    <property type="component" value="Unassembled WGS sequence"/>
</dbReference>
<evidence type="ECO:0000256" key="1">
    <source>
        <dbReference type="SAM" id="MobiDB-lite"/>
    </source>
</evidence>
<evidence type="ECO:0000313" key="3">
    <source>
        <dbReference type="Proteomes" id="UP000823909"/>
    </source>
</evidence>
<dbReference type="AlphaFoldDB" id="A0A9D2RFP2"/>
<sequence length="440" mass="50733">MNNQYSRFHEGFFEELRRGVIYEEGRSVLCSYFREEKRNHEKVRAAKHAYETAAVYGPPAAPVKGKPKKTAGRGETKSGRRSADRQPAVEILCAYYGFLADYENARRQNDRAFCRKKAAAFLDELQRLADMAKAGKKRKNEVYEEIEAMRKDYRHGGIERLTERVMDLHLYAEAVQFLYNAGYPMPKENSRAGDAGDACDMRLEKLAASRIKTIPLALMDLYFSRKEISFETISAANRMTPHQVARSEDMAGEIEEMYDFACENEMKSAVIPLLIDNDTGSGLYIIGKSYLKSWDFDKERKRTVLKILNGRPCCYAIVKFLNIETGKTAADDPYVWSPYSVVDMITESGEINPENILFSDLDEALDIYQGQLNAKAQGILYDNFREANWFDEEENAELIPEMYRRYFYVPEPEDADADMEDVRAEYDRLCREEFSVQKRT</sequence>
<name>A0A9D2RFP2_9FIRM</name>
<dbReference type="EMBL" id="DWUU01000036">
    <property type="protein sequence ID" value="HJD42551.1"/>
    <property type="molecule type" value="Genomic_DNA"/>
</dbReference>
<feature type="compositionally biased region" description="Basic and acidic residues" evidence="1">
    <location>
        <begin position="72"/>
        <end position="83"/>
    </location>
</feature>
<gene>
    <name evidence="2" type="ORF">H9910_06040</name>
</gene>
<comment type="caution">
    <text evidence="2">The sequence shown here is derived from an EMBL/GenBank/DDBJ whole genome shotgun (WGS) entry which is preliminary data.</text>
</comment>
<proteinExistence type="predicted"/>
<protein>
    <submittedName>
        <fullName evidence="2">Uncharacterized protein</fullName>
    </submittedName>
</protein>
<reference evidence="2" key="1">
    <citation type="journal article" date="2021" name="PeerJ">
        <title>Extensive microbial diversity within the chicken gut microbiome revealed by metagenomics and culture.</title>
        <authorList>
            <person name="Gilroy R."/>
            <person name="Ravi A."/>
            <person name="Getino M."/>
            <person name="Pursley I."/>
            <person name="Horton D.L."/>
            <person name="Alikhan N.F."/>
            <person name="Baker D."/>
            <person name="Gharbi K."/>
            <person name="Hall N."/>
            <person name="Watson M."/>
            <person name="Adriaenssens E.M."/>
            <person name="Foster-Nyarko E."/>
            <person name="Jarju S."/>
            <person name="Secka A."/>
            <person name="Antonio M."/>
            <person name="Oren A."/>
            <person name="Chaudhuri R.R."/>
            <person name="La Ragione R."/>
            <person name="Hildebrand F."/>
            <person name="Pallen M.J."/>
        </authorList>
    </citation>
    <scope>NUCLEOTIDE SEQUENCE</scope>
    <source>
        <strain evidence="2">ChiBcec15-3976</strain>
    </source>
</reference>
<feature type="region of interest" description="Disordered" evidence="1">
    <location>
        <begin position="57"/>
        <end position="83"/>
    </location>
</feature>